<dbReference type="CDD" id="cd03221">
    <property type="entry name" value="ABCF_EF-3"/>
    <property type="match status" value="1"/>
</dbReference>
<dbReference type="PANTHER" id="PTHR19211:SF6">
    <property type="entry name" value="BLL7188 PROTEIN"/>
    <property type="match status" value="1"/>
</dbReference>
<protein>
    <submittedName>
        <fullName evidence="7">ATP-binding cassette domain-containing protein</fullName>
    </submittedName>
</protein>
<reference evidence="7" key="1">
    <citation type="submission" date="2022-08" db="EMBL/GenBank/DDBJ databases">
        <title>Reclassification of Massilia species as members of the genera Telluria, Duganella, Pseudoduganella, Mokoshia gen. nov. and Zemynaea gen. nov. using orthogonal and non-orthogonal genome-based approaches.</title>
        <authorList>
            <person name="Bowman J.P."/>
        </authorList>
    </citation>
    <scope>NUCLEOTIDE SEQUENCE</scope>
    <source>
        <strain evidence="7">LMG 11547</strain>
    </source>
</reference>
<keyword evidence="8" id="KW-1185">Reference proteome</keyword>
<keyword evidence="3" id="KW-0547">Nucleotide-binding</keyword>
<dbReference type="InterPro" id="IPR050611">
    <property type="entry name" value="ABCF"/>
</dbReference>
<dbReference type="InterPro" id="IPR003439">
    <property type="entry name" value="ABC_transporter-like_ATP-bd"/>
</dbReference>
<sequence length="540" mass="58312">MAHPYFAALHGVDIILPDGRILFTNLHESFGAETVGLIGHNGSGKSTLGRVLAGDLLPSAGRIERPGRIRYVAQQTGATSASSLAEVAGLDAPLAALRRLADGDARDEDFDIIGDRWDLEARWEAMLDAAGLSAAVTPAALSGGQHTLLALIGAFCSDADLLVLDEPGNHLDLGNRAFLLDQMRVWRQSGRGLLLISHDRELLEHVERTLEVHAGDLRRYGGGWSLVAEQREAELATAGSRLERARTERRQGEQKMRDQAERAARKSARGARAKADGGMPRIVLNALPQRAEKTDGARLERHARERQALQDDVADAFATFDALHQQPVFPQLDIAIPPGQTALAFDGLVARHGPRQSLDWRVQGAARIAITGPNGCGKSTLLRTIAGEITPQSGTVHGLPGVLLDQHLAMLDPARSLLDHFPTSHDAGRLRQMLALAGLGPSRILRLSGELSGGERMRGALLQAVLREPTPKLLMLDEPTNHLDLASVEALEAMLKSWPGALVVVSHDGRFLERLALTHRLDWTPDGWLGGDAVKNVVDK</sequence>
<keyword evidence="1" id="KW-0472">Membrane</keyword>
<accession>A0ABT2C6M2</accession>
<keyword evidence="4 7" id="KW-0067">ATP-binding</keyword>
<feature type="compositionally biased region" description="Basic and acidic residues" evidence="5">
    <location>
        <begin position="241"/>
        <end position="264"/>
    </location>
</feature>
<dbReference type="GO" id="GO:0005524">
    <property type="term" value="F:ATP binding"/>
    <property type="evidence" value="ECO:0007669"/>
    <property type="project" value="UniProtKB-KW"/>
</dbReference>
<feature type="domain" description="ABC transporter" evidence="6">
    <location>
        <begin position="323"/>
        <end position="533"/>
    </location>
</feature>
<dbReference type="PROSITE" id="PS50893">
    <property type="entry name" value="ABC_TRANSPORTER_2"/>
    <property type="match status" value="2"/>
</dbReference>
<evidence type="ECO:0000313" key="7">
    <source>
        <dbReference type="EMBL" id="MCS0632461.1"/>
    </source>
</evidence>
<gene>
    <name evidence="7" type="ORF">NX786_24310</name>
</gene>
<dbReference type="Gene3D" id="3.40.50.300">
    <property type="entry name" value="P-loop containing nucleotide triphosphate hydrolases"/>
    <property type="match status" value="2"/>
</dbReference>
<keyword evidence="1" id="KW-1003">Cell membrane</keyword>
<evidence type="ECO:0000256" key="2">
    <source>
        <dbReference type="ARBA" id="ARBA00022737"/>
    </source>
</evidence>
<feature type="domain" description="ABC transporter" evidence="6">
    <location>
        <begin position="7"/>
        <end position="239"/>
    </location>
</feature>
<evidence type="ECO:0000256" key="3">
    <source>
        <dbReference type="ARBA" id="ARBA00022741"/>
    </source>
</evidence>
<organism evidence="7 8">
    <name type="scientific">Telluria mixta</name>
    <dbReference type="NCBI Taxonomy" id="34071"/>
    <lineage>
        <taxon>Bacteria</taxon>
        <taxon>Pseudomonadati</taxon>
        <taxon>Pseudomonadota</taxon>
        <taxon>Betaproteobacteria</taxon>
        <taxon>Burkholderiales</taxon>
        <taxon>Oxalobacteraceae</taxon>
        <taxon>Telluria group</taxon>
        <taxon>Telluria</taxon>
    </lineage>
</organism>
<evidence type="ECO:0000256" key="5">
    <source>
        <dbReference type="SAM" id="MobiDB-lite"/>
    </source>
</evidence>
<dbReference type="InterPro" id="IPR003593">
    <property type="entry name" value="AAA+_ATPase"/>
</dbReference>
<dbReference type="Pfam" id="PF00005">
    <property type="entry name" value="ABC_tran"/>
    <property type="match status" value="2"/>
</dbReference>
<feature type="region of interest" description="Disordered" evidence="5">
    <location>
        <begin position="238"/>
        <end position="275"/>
    </location>
</feature>
<evidence type="ECO:0000256" key="1">
    <source>
        <dbReference type="ARBA" id="ARBA00022475"/>
    </source>
</evidence>
<dbReference type="Proteomes" id="UP001165263">
    <property type="component" value="Unassembled WGS sequence"/>
</dbReference>
<dbReference type="EMBL" id="JANUHC010000010">
    <property type="protein sequence ID" value="MCS0632461.1"/>
    <property type="molecule type" value="Genomic_DNA"/>
</dbReference>
<dbReference type="PANTHER" id="PTHR19211">
    <property type="entry name" value="ATP-BINDING TRANSPORT PROTEIN-RELATED"/>
    <property type="match status" value="1"/>
</dbReference>
<keyword evidence="2" id="KW-0677">Repeat</keyword>
<dbReference type="SMART" id="SM00382">
    <property type="entry name" value="AAA"/>
    <property type="match status" value="2"/>
</dbReference>
<dbReference type="InterPro" id="IPR027417">
    <property type="entry name" value="P-loop_NTPase"/>
</dbReference>
<evidence type="ECO:0000313" key="8">
    <source>
        <dbReference type="Proteomes" id="UP001165263"/>
    </source>
</evidence>
<proteinExistence type="predicted"/>
<evidence type="ECO:0000259" key="6">
    <source>
        <dbReference type="PROSITE" id="PS50893"/>
    </source>
</evidence>
<name>A0ABT2C6M2_9BURK</name>
<dbReference type="SUPFAM" id="SSF52540">
    <property type="entry name" value="P-loop containing nucleoside triphosphate hydrolases"/>
    <property type="match status" value="2"/>
</dbReference>
<comment type="caution">
    <text evidence="7">The sequence shown here is derived from an EMBL/GenBank/DDBJ whole genome shotgun (WGS) entry which is preliminary data.</text>
</comment>
<dbReference type="RefSeq" id="WP_259451497.1">
    <property type="nucleotide sequence ID" value="NZ_CP119520.1"/>
</dbReference>
<evidence type="ECO:0000256" key="4">
    <source>
        <dbReference type="ARBA" id="ARBA00022840"/>
    </source>
</evidence>